<keyword evidence="7" id="KW-0325">Glycoprotein</keyword>
<comment type="caution">
    <text evidence="11">The sequence shown here is derived from an EMBL/GenBank/DDBJ whole genome shotgun (WGS) entry which is preliminary data.</text>
</comment>
<dbReference type="Pfam" id="PF00020">
    <property type="entry name" value="TNFR_c6"/>
    <property type="match status" value="3"/>
</dbReference>
<evidence type="ECO:0000313" key="11">
    <source>
        <dbReference type="EMBL" id="KAJ8395283.1"/>
    </source>
</evidence>
<keyword evidence="3" id="KW-0053">Apoptosis</keyword>
<evidence type="ECO:0000256" key="6">
    <source>
        <dbReference type="ARBA" id="ARBA00023157"/>
    </source>
</evidence>
<dbReference type="SUPFAM" id="SSF57586">
    <property type="entry name" value="TNF receptor-like"/>
    <property type="match status" value="2"/>
</dbReference>
<sequence>MKRVFCKMLILSVMLLFVHAHAVTVNATTYQHFDSVTGRGLTCNRCPPGSYMRQHCTANQQTKCVPCPSNHFTQYWNYVTKCLYCSYCADDQIVKKECSPLHDRECECKEGYYWDSHFCMKHTECPSGYGIKQKGTAHKNNECEKCPNGSHSRGSSVEATCVEHTDCESRGIQVVFRGTDWHDNLCASCEELKTGGGFQLLRGILPDFFAHQKMHQKRLFRFVRKLLHAGEKKQLGDVQSPHVQNNLQHHIRKWVKDADDEMLKKLPEMLKSSNLHNAANKLEKKLRKVEASYQCDNAMDLN</sequence>
<dbReference type="InterPro" id="IPR052459">
    <property type="entry name" value="TNFRSF_decoy_receptor"/>
</dbReference>
<evidence type="ECO:0000256" key="1">
    <source>
        <dbReference type="ARBA" id="ARBA00004613"/>
    </source>
</evidence>
<feature type="disulfide bond" evidence="8">
    <location>
        <begin position="85"/>
        <end position="98"/>
    </location>
</feature>
<dbReference type="SMART" id="SM00208">
    <property type="entry name" value="TNFR"/>
    <property type="match status" value="4"/>
</dbReference>
<evidence type="ECO:0000256" key="8">
    <source>
        <dbReference type="PROSITE-ProRule" id="PRU00206"/>
    </source>
</evidence>
<keyword evidence="4 9" id="KW-0732">Signal</keyword>
<feature type="signal peptide" evidence="9">
    <location>
        <begin position="1"/>
        <end position="20"/>
    </location>
</feature>
<evidence type="ECO:0000256" key="4">
    <source>
        <dbReference type="ARBA" id="ARBA00022729"/>
    </source>
</evidence>
<dbReference type="PROSITE" id="PS50050">
    <property type="entry name" value="TNFR_NGFR_2"/>
    <property type="match status" value="1"/>
</dbReference>
<dbReference type="InterPro" id="IPR048522">
    <property type="entry name" value="Death_3_fish"/>
</dbReference>
<evidence type="ECO:0000259" key="10">
    <source>
        <dbReference type="PROSITE" id="PS50050"/>
    </source>
</evidence>
<dbReference type="Pfam" id="PF21733">
    <property type="entry name" value="Death_3"/>
    <property type="match status" value="1"/>
</dbReference>
<dbReference type="AlphaFoldDB" id="A0AAD7S3R9"/>
<organism evidence="11 12">
    <name type="scientific">Aldrovandia affinis</name>
    <dbReference type="NCBI Taxonomy" id="143900"/>
    <lineage>
        <taxon>Eukaryota</taxon>
        <taxon>Metazoa</taxon>
        <taxon>Chordata</taxon>
        <taxon>Craniata</taxon>
        <taxon>Vertebrata</taxon>
        <taxon>Euteleostomi</taxon>
        <taxon>Actinopterygii</taxon>
        <taxon>Neopterygii</taxon>
        <taxon>Teleostei</taxon>
        <taxon>Notacanthiformes</taxon>
        <taxon>Halosauridae</taxon>
        <taxon>Aldrovandia</taxon>
    </lineage>
</organism>
<keyword evidence="6 8" id="KW-1015">Disulfide bond</keyword>
<dbReference type="GO" id="GO:0005576">
    <property type="term" value="C:extracellular region"/>
    <property type="evidence" value="ECO:0007669"/>
    <property type="project" value="UniProtKB-SubCell"/>
</dbReference>
<dbReference type="PANTHER" id="PTHR23097">
    <property type="entry name" value="TUMOR NECROSIS FACTOR RECEPTOR SUPERFAMILY MEMBER"/>
    <property type="match status" value="1"/>
</dbReference>
<feature type="chain" id="PRO_5042220577" description="TNFR-Cys domain-containing protein" evidence="9">
    <location>
        <begin position="21"/>
        <end position="302"/>
    </location>
</feature>
<comment type="subcellular location">
    <subcellularLocation>
        <location evidence="1">Secreted</location>
    </subcellularLocation>
</comment>
<dbReference type="InterPro" id="IPR001368">
    <property type="entry name" value="TNFR/NGFR_Cys_rich_reg"/>
</dbReference>
<feature type="domain" description="TNFR-Cys" evidence="10">
    <location>
        <begin position="66"/>
        <end position="106"/>
    </location>
</feature>
<evidence type="ECO:0000256" key="5">
    <source>
        <dbReference type="ARBA" id="ARBA00022737"/>
    </source>
</evidence>
<evidence type="ECO:0000256" key="9">
    <source>
        <dbReference type="SAM" id="SignalP"/>
    </source>
</evidence>
<feature type="repeat" description="TNFR-Cys" evidence="8">
    <location>
        <begin position="66"/>
        <end position="106"/>
    </location>
</feature>
<dbReference type="PANTHER" id="PTHR23097:SF90">
    <property type="entry name" value="TUMOR NECROSIS FACTOR RECEPTOR SUPERFAMILY MEMBER 11B"/>
    <property type="match status" value="1"/>
</dbReference>
<protein>
    <recommendedName>
        <fullName evidence="10">TNFR-Cys domain-containing protein</fullName>
    </recommendedName>
</protein>
<accession>A0AAD7S3R9</accession>
<dbReference type="GO" id="GO:0006915">
    <property type="term" value="P:apoptotic process"/>
    <property type="evidence" value="ECO:0007669"/>
    <property type="project" value="UniProtKB-KW"/>
</dbReference>
<dbReference type="Gene3D" id="2.10.50.10">
    <property type="entry name" value="Tumor Necrosis Factor Receptor, subunit A, domain 2"/>
    <property type="match status" value="2"/>
</dbReference>
<evidence type="ECO:0000256" key="3">
    <source>
        <dbReference type="ARBA" id="ARBA00022703"/>
    </source>
</evidence>
<dbReference type="SMART" id="SM01411">
    <property type="entry name" value="Ephrin_rec_like"/>
    <property type="match status" value="2"/>
</dbReference>
<dbReference type="EMBL" id="JAINUG010000118">
    <property type="protein sequence ID" value="KAJ8395283.1"/>
    <property type="molecule type" value="Genomic_DNA"/>
</dbReference>
<proteinExistence type="predicted"/>
<evidence type="ECO:0000256" key="2">
    <source>
        <dbReference type="ARBA" id="ARBA00022525"/>
    </source>
</evidence>
<gene>
    <name evidence="11" type="ORF">AAFF_G00034850</name>
</gene>
<keyword evidence="12" id="KW-1185">Reference proteome</keyword>
<keyword evidence="5" id="KW-0677">Repeat</keyword>
<reference evidence="11" key="1">
    <citation type="journal article" date="2023" name="Science">
        <title>Genome structures resolve the early diversification of teleost fishes.</title>
        <authorList>
            <person name="Parey E."/>
            <person name="Louis A."/>
            <person name="Montfort J."/>
            <person name="Bouchez O."/>
            <person name="Roques C."/>
            <person name="Iampietro C."/>
            <person name="Lluch J."/>
            <person name="Castinel A."/>
            <person name="Donnadieu C."/>
            <person name="Desvignes T."/>
            <person name="Floi Bucao C."/>
            <person name="Jouanno E."/>
            <person name="Wen M."/>
            <person name="Mejri S."/>
            <person name="Dirks R."/>
            <person name="Jansen H."/>
            <person name="Henkel C."/>
            <person name="Chen W.J."/>
            <person name="Zahm M."/>
            <person name="Cabau C."/>
            <person name="Klopp C."/>
            <person name="Thompson A.W."/>
            <person name="Robinson-Rechavi M."/>
            <person name="Braasch I."/>
            <person name="Lecointre G."/>
            <person name="Bobe J."/>
            <person name="Postlethwait J.H."/>
            <person name="Berthelot C."/>
            <person name="Roest Crollius H."/>
            <person name="Guiguen Y."/>
        </authorList>
    </citation>
    <scope>NUCLEOTIDE SEQUENCE</scope>
    <source>
        <strain evidence="11">NC1722</strain>
    </source>
</reference>
<dbReference type="Proteomes" id="UP001221898">
    <property type="component" value="Unassembled WGS sequence"/>
</dbReference>
<evidence type="ECO:0000313" key="12">
    <source>
        <dbReference type="Proteomes" id="UP001221898"/>
    </source>
</evidence>
<keyword evidence="2" id="KW-0964">Secreted</keyword>
<name>A0AAD7S3R9_9TELE</name>
<evidence type="ECO:0000256" key="7">
    <source>
        <dbReference type="ARBA" id="ARBA00023180"/>
    </source>
</evidence>
<feature type="disulfide bond" evidence="8">
    <location>
        <begin position="88"/>
        <end position="106"/>
    </location>
</feature>
<feature type="disulfide bond" evidence="8">
    <location>
        <begin position="67"/>
        <end position="82"/>
    </location>
</feature>